<comment type="caution">
    <text evidence="2">The sequence shown here is derived from an EMBL/GenBank/DDBJ whole genome shotgun (WGS) entry which is preliminary data.</text>
</comment>
<dbReference type="Proteomes" id="UP001189429">
    <property type="component" value="Unassembled WGS sequence"/>
</dbReference>
<dbReference type="PANTHER" id="PTHR14049:SF9">
    <property type="entry name" value="PROCOLLAGEN-PROLINE 3-DIOXYGENASE"/>
    <property type="match status" value="1"/>
</dbReference>
<evidence type="ECO:0000259" key="1">
    <source>
        <dbReference type="PROSITE" id="PS51471"/>
    </source>
</evidence>
<proteinExistence type="predicted"/>
<gene>
    <name evidence="2" type="ORF">PCOR1329_LOCUS21976</name>
</gene>
<dbReference type="InterPro" id="IPR044862">
    <property type="entry name" value="Pro_4_hyd_alph_FE2OG_OXY"/>
</dbReference>
<dbReference type="PROSITE" id="PS51471">
    <property type="entry name" value="FE2OG_OXY"/>
    <property type="match status" value="1"/>
</dbReference>
<sequence length="185" mass="20437">MLVEAMTVQQAKAKCEEMPECAGFTFAGRPTAEPVTVHFKRAWILEGEGWTSYRRAARPEDSHPAHADNCFRRGAGCAREAPFFHWRSHSAILFLHGPESGDFSGGDFFFTPDWESEGAARVRVVPKAGRLVAFTAGEENIHGVEEVTNGTRCALAIWLTLDAELAEHRDELRTARSLLAAHKGT</sequence>
<dbReference type="Pfam" id="PF13640">
    <property type="entry name" value="2OG-FeII_Oxy_3"/>
    <property type="match status" value="1"/>
</dbReference>
<name>A0ABN9RM00_9DINO</name>
<dbReference type="InterPro" id="IPR005123">
    <property type="entry name" value="Oxoglu/Fe-dep_dioxygenase_dom"/>
</dbReference>
<keyword evidence="3" id="KW-1185">Reference proteome</keyword>
<evidence type="ECO:0000313" key="3">
    <source>
        <dbReference type="Proteomes" id="UP001189429"/>
    </source>
</evidence>
<reference evidence="2" key="1">
    <citation type="submission" date="2023-10" db="EMBL/GenBank/DDBJ databases">
        <authorList>
            <person name="Chen Y."/>
            <person name="Shah S."/>
            <person name="Dougan E. K."/>
            <person name="Thang M."/>
            <person name="Chan C."/>
        </authorList>
    </citation>
    <scope>NUCLEOTIDE SEQUENCE [LARGE SCALE GENOMIC DNA]</scope>
</reference>
<accession>A0ABN9RM00</accession>
<evidence type="ECO:0000313" key="2">
    <source>
        <dbReference type="EMBL" id="CAK0820198.1"/>
    </source>
</evidence>
<protein>
    <recommendedName>
        <fullName evidence="1">Fe2OG dioxygenase domain-containing protein</fullName>
    </recommendedName>
</protein>
<organism evidence="2 3">
    <name type="scientific">Prorocentrum cordatum</name>
    <dbReference type="NCBI Taxonomy" id="2364126"/>
    <lineage>
        <taxon>Eukaryota</taxon>
        <taxon>Sar</taxon>
        <taxon>Alveolata</taxon>
        <taxon>Dinophyceae</taxon>
        <taxon>Prorocentrales</taxon>
        <taxon>Prorocentraceae</taxon>
        <taxon>Prorocentrum</taxon>
    </lineage>
</organism>
<dbReference type="Gene3D" id="2.60.120.620">
    <property type="entry name" value="q2cbj1_9rhob like domain"/>
    <property type="match status" value="1"/>
</dbReference>
<feature type="domain" description="Fe2OG dioxygenase" evidence="1">
    <location>
        <begin position="31"/>
        <end position="161"/>
    </location>
</feature>
<dbReference type="PANTHER" id="PTHR14049">
    <property type="entry name" value="LEPRECAN 1"/>
    <property type="match status" value="1"/>
</dbReference>
<dbReference type="InterPro" id="IPR039575">
    <property type="entry name" value="P3H"/>
</dbReference>
<dbReference type="EMBL" id="CAUYUJ010007291">
    <property type="protein sequence ID" value="CAK0820198.1"/>
    <property type="molecule type" value="Genomic_DNA"/>
</dbReference>